<evidence type="ECO:0000256" key="3">
    <source>
        <dbReference type="ARBA" id="ARBA00023273"/>
    </source>
</evidence>
<keyword evidence="2" id="KW-0677">Repeat</keyword>
<dbReference type="Proteomes" id="UP001652625">
    <property type="component" value="Chromosome 02"/>
</dbReference>
<dbReference type="InterPro" id="IPR051844">
    <property type="entry name" value="USH2_Complex_Protein"/>
</dbReference>
<feature type="compositionally biased region" description="Polar residues" evidence="4">
    <location>
        <begin position="911"/>
        <end position="930"/>
    </location>
</feature>
<dbReference type="PROSITE" id="PS50106">
    <property type="entry name" value="PDZ"/>
    <property type="match status" value="3"/>
</dbReference>
<proteinExistence type="predicted"/>
<dbReference type="RefSeq" id="XP_065647394.1">
    <property type="nucleotide sequence ID" value="XM_065791322.1"/>
</dbReference>
<sequence>MELWKKLSSKLVKNKSSIKRSKGTAVSYVTDGEKQGTGISIPLQSSAEEFHSKICQQLVTLEKRRRLLKAISNYAKTSNIKRFIKRLDALAETNTDLLDVIRNVVFEQHKSIYDDHKARKLFNLRNEKHVVQIIKGDDQSMGFKIRGGKEYGVGFYVTSVKPNSPADIAGLKPGDEIFCINDLPIQESIKDELLEIFRSKDSMSLVVKSSGVYPIKKEGKIEWISVNESLSKESKDVKDRIVSIAIGSQGFGCKIRRLSEYDGVYVISVKDNSLAQKIGVKVGDKVLNINGRDFQNISHQEALDIIQSARNLSIVLTFNEDVKEYLQQIQKKESNNGIESNIEEILKESEDAKKDEASYVASHLHDKRSYVSSHLHDEGSFTKKENIDTESKDDYEYKLEEIEQKKTPEETEKYKKSYSTKETEKYEKIYTRSAQQNSSPKNLNVAIVQESENEKLNVKNELSKKSNQPISTSILRSNNTNNTNKTAKHTIFAESVNVEIIEVEKFENEDEDDEVILPDSSNFNYSKDFLNGREVHYVSIPKVKGSPMGMELTQKGNIVAVKSVNATGAVGTHGFIQPGDWLLNAEGDDLIGKDVTEVNKILSGVLQRWSKHIELIVACSPGREPPKLPTKKDSSELFRDASILYASIPKEQTISSDDSTLEISSCSELSMDFILPKIHKVKRDEAKVQLDDELEVGDKLLTNNEIHSNDNAYRSDNQIYSNHKEQANYKTKSEETVVRKIRQNNMVQPDNEISNYSISKKHKKSVPKTEQLPNGSLNEKRVSFEIKDSHSENIEMEQQNMSPSKNSFSISSKIEQMEKPDFIKPGFIIDNQNTGFIIDNQKYSSENQKSNIKALQSFENKTRNEETELPEENVIRHSPVKNVETIKQKTLSKKRLFSKNNEKSDLEKLDSLQSPNSLYSSDETSPNKSLKQQEEKIFPEKKLSTRKRSTSEKKKFSVKSSKNKEEKAVKKKILFNTKKNNLSIKNIAADDNVVKDVIADIFGNQLVSPKKKISSDNATADFAHFSETNSTVLKNASEISENKDSLVVLENKTVSSVQNHASHKENIDELENLTDSIQKTDCSIKNTPFQEKNKEPLKNPHSPIKDTDALIKSANISKKKVESPFFEFEKQVTPNEKKLFHTSKTDLSGISQTKQIKEKNDFSSIKQKAFSEVGVQTELEHPSSVLANDGSGNSVFSSSSVLVENKLISHKYTLFSYNKNEEEKIKSMRKTNLNKLQKNNNSVPLNDVFNENERQALTDLSLQNFCSNCLTLKTFDNKTEHANKNVIYPSEQKAEEAMAIPFSTSSLSDKNVITSSTSSITNVPSKPIVSSPKDLTPIVSIATPKSSPYIRNKTRIQMSNNVSISKEFSDKKLKNTLNVKNKHLFDSYNITSSHLNFSSLTKYSPRIPEKEDSSILVGSNYFNESSNLLMETVEKKIQTETEISNIKISTEEKRNNIFNESKKNDSFNEPNFYRNNEVISFLENKKPSVQPLLIKNTFTKKIFTSSKNPINKISNSKNEIEKIEEQINFNQNLFEDKSIDGFKASFNGKVPKAFLGNKADILSFLNTKIDVSKNDFKTFSVAEINKNFRKENILDVKEPLYIDDKKTEAETVLKKEKTVCFDGVTSDTKKDLLFVSPSSNVINKHNKKDLKIRSADSIREITLSSYSKATYENQHSIIFTKSVLLQPNPDNYLKQNYKQYSNRKSNGLNVKKNNDPVQNSNQSVSNQIEQNDKKISKNNFFVENQNTSFEAQPKICDIEFHKTLNNEPETQSVDFQSNEIEFCENLNDKVSSDVASLTRSNSFPLNLKNALQLTNNDLRQRSHSIVSSRKEIKSILQKYNKKTLSKKVKFAEFVTVDLTTPPNSEFGSEEENN</sequence>
<comment type="subcellular location">
    <subcellularLocation>
        <location evidence="1">Cell projection</location>
    </subcellularLocation>
</comment>
<gene>
    <name evidence="7" type="primary">LOC100211463</name>
</gene>
<reference evidence="6" key="1">
    <citation type="submission" date="2025-05" db="UniProtKB">
        <authorList>
            <consortium name="RefSeq"/>
        </authorList>
    </citation>
    <scope>NUCLEOTIDE SEQUENCE [LARGE SCALE GENOMIC DNA]</scope>
</reference>
<reference evidence="7" key="2">
    <citation type="submission" date="2025-08" db="UniProtKB">
        <authorList>
            <consortium name="RefSeq"/>
        </authorList>
    </citation>
    <scope>IDENTIFICATION</scope>
</reference>
<dbReference type="InterPro" id="IPR036034">
    <property type="entry name" value="PDZ_sf"/>
</dbReference>
<accession>A0ABM4BEK3</accession>
<feature type="domain" description="PDZ" evidence="5">
    <location>
        <begin position="241"/>
        <end position="309"/>
    </location>
</feature>
<keyword evidence="6" id="KW-1185">Reference proteome</keyword>
<evidence type="ECO:0000256" key="1">
    <source>
        <dbReference type="ARBA" id="ARBA00004316"/>
    </source>
</evidence>
<dbReference type="SMART" id="SM00228">
    <property type="entry name" value="PDZ"/>
    <property type="match status" value="3"/>
</dbReference>
<evidence type="ECO:0000313" key="6">
    <source>
        <dbReference type="Proteomes" id="UP001652625"/>
    </source>
</evidence>
<protein>
    <submittedName>
        <fullName evidence="7">Metacaspase-2 isoform X6</fullName>
    </submittedName>
</protein>
<feature type="domain" description="PDZ" evidence="5">
    <location>
        <begin position="537"/>
        <end position="602"/>
    </location>
</feature>
<evidence type="ECO:0000256" key="4">
    <source>
        <dbReference type="SAM" id="MobiDB-lite"/>
    </source>
</evidence>
<organism evidence="6 7">
    <name type="scientific">Hydra vulgaris</name>
    <name type="common">Hydra</name>
    <name type="synonym">Hydra attenuata</name>
    <dbReference type="NCBI Taxonomy" id="6087"/>
    <lineage>
        <taxon>Eukaryota</taxon>
        <taxon>Metazoa</taxon>
        <taxon>Cnidaria</taxon>
        <taxon>Hydrozoa</taxon>
        <taxon>Hydroidolina</taxon>
        <taxon>Anthoathecata</taxon>
        <taxon>Aplanulata</taxon>
        <taxon>Hydridae</taxon>
        <taxon>Hydra</taxon>
    </lineage>
</organism>
<feature type="domain" description="PDZ" evidence="5">
    <location>
        <begin position="130"/>
        <end position="199"/>
    </location>
</feature>
<dbReference type="Pfam" id="PF00595">
    <property type="entry name" value="PDZ"/>
    <property type="match status" value="2"/>
</dbReference>
<dbReference type="PANTHER" id="PTHR23116">
    <property type="entry name" value="PDZ DOMAIN CONTAINING WHIRLIN AND HARMONIN-RELATED"/>
    <property type="match status" value="1"/>
</dbReference>
<dbReference type="InterPro" id="IPR001478">
    <property type="entry name" value="PDZ"/>
</dbReference>
<dbReference type="PANTHER" id="PTHR23116:SF36">
    <property type="entry name" value="HARMONIN"/>
    <property type="match status" value="1"/>
</dbReference>
<dbReference type="Gene3D" id="1.20.1160.20">
    <property type="match status" value="1"/>
</dbReference>
<keyword evidence="3" id="KW-0966">Cell projection</keyword>
<evidence type="ECO:0000256" key="2">
    <source>
        <dbReference type="ARBA" id="ARBA00022737"/>
    </source>
</evidence>
<feature type="compositionally biased region" description="Basic and acidic residues" evidence="4">
    <location>
        <begin position="931"/>
        <end position="955"/>
    </location>
</feature>
<name>A0ABM4BEK3_HYDVU</name>
<dbReference type="GeneID" id="100211463"/>
<feature type="region of interest" description="Disordered" evidence="4">
    <location>
        <begin position="906"/>
        <end position="963"/>
    </location>
</feature>
<dbReference type="SUPFAM" id="SSF50156">
    <property type="entry name" value="PDZ domain-like"/>
    <property type="match status" value="3"/>
</dbReference>
<evidence type="ECO:0000313" key="7">
    <source>
        <dbReference type="RefSeq" id="XP_065647394.1"/>
    </source>
</evidence>
<dbReference type="Gene3D" id="2.30.42.10">
    <property type="match status" value="3"/>
</dbReference>
<evidence type="ECO:0000259" key="5">
    <source>
        <dbReference type="PROSITE" id="PS50106"/>
    </source>
</evidence>